<dbReference type="Proteomes" id="UP000325289">
    <property type="component" value="Unassembled WGS sequence"/>
</dbReference>
<evidence type="ECO:0000313" key="2">
    <source>
        <dbReference type="EMBL" id="SFD91712.1"/>
    </source>
</evidence>
<evidence type="ECO:0000313" key="3">
    <source>
        <dbReference type="Proteomes" id="UP000325289"/>
    </source>
</evidence>
<feature type="region of interest" description="Disordered" evidence="1">
    <location>
        <begin position="27"/>
        <end position="51"/>
    </location>
</feature>
<organism evidence="2 3">
    <name type="scientific">Roseivivax sediminis</name>
    <dbReference type="NCBI Taxonomy" id="936889"/>
    <lineage>
        <taxon>Bacteria</taxon>
        <taxon>Pseudomonadati</taxon>
        <taxon>Pseudomonadota</taxon>
        <taxon>Alphaproteobacteria</taxon>
        <taxon>Rhodobacterales</taxon>
        <taxon>Roseobacteraceae</taxon>
        <taxon>Roseivivax</taxon>
    </lineage>
</organism>
<protein>
    <submittedName>
        <fullName evidence="2">Uncharacterized protein</fullName>
    </submittedName>
</protein>
<dbReference type="RefSeq" id="WP_188129634.1">
    <property type="nucleotide sequence ID" value="NZ_FOMS01000004.1"/>
</dbReference>
<proteinExistence type="predicted"/>
<dbReference type="EMBL" id="FOMS01000004">
    <property type="protein sequence ID" value="SFD91712.1"/>
    <property type="molecule type" value="Genomic_DNA"/>
</dbReference>
<sequence>MERKRGTPTSRDNDREDRLRAALKANLARRKAQAKAREAKSDGDEQDKEDS</sequence>
<gene>
    <name evidence="2" type="ORF">SAMN04515678_104196</name>
</gene>
<evidence type="ECO:0000256" key="1">
    <source>
        <dbReference type="SAM" id="MobiDB-lite"/>
    </source>
</evidence>
<name>A0A1I1W9C6_9RHOB</name>
<accession>A0A1I1W9C6</accession>
<dbReference type="AlphaFoldDB" id="A0A1I1W9C6"/>
<reference evidence="2 3" key="1">
    <citation type="submission" date="2016-10" db="EMBL/GenBank/DDBJ databases">
        <authorList>
            <person name="Varghese N."/>
            <person name="Submissions S."/>
        </authorList>
    </citation>
    <scope>NUCLEOTIDE SEQUENCE [LARGE SCALE GENOMIC DNA]</scope>
    <source>
        <strain evidence="3">YIM D21,KCTC 23444,ACCC 10710</strain>
    </source>
</reference>
<keyword evidence="3" id="KW-1185">Reference proteome</keyword>